<sequence>MRIFAYFTLALGLGATPAASETTAVENMVRAMVELKRTGATCESYVRGSPMSVTSSIDAYFATLNQPVPNTVDQRSKDSIGKLIKQHAAYVCSTKLVKAQDNYLRAAASYMETKPAQWPDAPWIDFPQWCQDPACADY</sequence>
<keyword evidence="1" id="KW-0732">Signal</keyword>
<gene>
    <name evidence="2" type="ORF">D4A92_20695</name>
</gene>
<accession>A0ABX7EZP1</accession>
<proteinExistence type="predicted"/>
<reference evidence="2 3" key="1">
    <citation type="submission" date="2018-09" db="EMBL/GenBank/DDBJ databases">
        <title>Rhizobium sp. MAE2-X.</title>
        <authorList>
            <person name="Lee Y."/>
            <person name="Jeon C.O."/>
        </authorList>
    </citation>
    <scope>NUCLEOTIDE SEQUENCE [LARGE SCALE GENOMIC DNA]</scope>
    <source>
        <strain evidence="2 3">MAE2-X</strain>
    </source>
</reference>
<evidence type="ECO:0000313" key="2">
    <source>
        <dbReference type="EMBL" id="QRF53698.1"/>
    </source>
</evidence>
<name>A0ABX7EZP1_9HYPH</name>
<evidence type="ECO:0008006" key="4">
    <source>
        <dbReference type="Google" id="ProtNLM"/>
    </source>
</evidence>
<evidence type="ECO:0000313" key="3">
    <source>
        <dbReference type="Proteomes" id="UP000596351"/>
    </source>
</evidence>
<dbReference type="EMBL" id="CP032405">
    <property type="protein sequence ID" value="QRF53698.1"/>
    <property type="molecule type" value="Genomic_DNA"/>
</dbReference>
<organism evidence="2 3">
    <name type="scientific">Rhizobium rosettiformans</name>
    <dbReference type="NCBI Taxonomy" id="1368430"/>
    <lineage>
        <taxon>Bacteria</taxon>
        <taxon>Pseudomonadati</taxon>
        <taxon>Pseudomonadota</taxon>
        <taxon>Alphaproteobacteria</taxon>
        <taxon>Hyphomicrobiales</taxon>
        <taxon>Rhizobiaceae</taxon>
        <taxon>Rhizobium/Agrobacterium group</taxon>
        <taxon>Rhizobium</taxon>
    </lineage>
</organism>
<feature type="chain" id="PRO_5045776722" description="Rap1a immunity protein domain-containing protein" evidence="1">
    <location>
        <begin position="21"/>
        <end position="138"/>
    </location>
</feature>
<dbReference type="Proteomes" id="UP000596351">
    <property type="component" value="Chromosome"/>
</dbReference>
<feature type="signal peptide" evidence="1">
    <location>
        <begin position="1"/>
        <end position="20"/>
    </location>
</feature>
<dbReference type="RefSeq" id="WP_203017015.1">
    <property type="nucleotide sequence ID" value="NZ_CP032405.1"/>
</dbReference>
<protein>
    <recommendedName>
        <fullName evidence="4">Rap1a immunity protein domain-containing protein</fullName>
    </recommendedName>
</protein>
<keyword evidence="3" id="KW-1185">Reference proteome</keyword>
<evidence type="ECO:0000256" key="1">
    <source>
        <dbReference type="SAM" id="SignalP"/>
    </source>
</evidence>